<sequence length="146" mass="15912">MRRADVSVLHTGLSELFTDRSLGNTGTASTVKQMKALWRAWYRQKLAANTPGGVSLPAVPAGPVTPVVRGLPVVPEWLVVRRRVRRGAKVQARPALKVRERAERAPVSLGVEVRPGRVRWVPVQVQARAAEPGSALGLGDRSRVEE</sequence>
<name>A0ABN3ANR3_9MICC</name>
<accession>A0ABN3ANR3</accession>
<keyword evidence="2" id="KW-1185">Reference proteome</keyword>
<dbReference type="Proteomes" id="UP001500974">
    <property type="component" value="Unassembled WGS sequence"/>
</dbReference>
<dbReference type="EMBL" id="BAAAON010000001">
    <property type="protein sequence ID" value="GAA2172650.1"/>
    <property type="molecule type" value="Genomic_DNA"/>
</dbReference>
<evidence type="ECO:0000313" key="1">
    <source>
        <dbReference type="EMBL" id="GAA2172650.1"/>
    </source>
</evidence>
<reference evidence="1 2" key="1">
    <citation type="journal article" date="2019" name="Int. J. Syst. Evol. Microbiol.">
        <title>The Global Catalogue of Microorganisms (GCM) 10K type strain sequencing project: providing services to taxonomists for standard genome sequencing and annotation.</title>
        <authorList>
            <consortium name="The Broad Institute Genomics Platform"/>
            <consortium name="The Broad Institute Genome Sequencing Center for Infectious Disease"/>
            <person name="Wu L."/>
            <person name="Ma J."/>
        </authorList>
    </citation>
    <scope>NUCLEOTIDE SEQUENCE [LARGE SCALE GENOMIC DNA]</scope>
    <source>
        <strain evidence="1 2">JCM 14917</strain>
    </source>
</reference>
<organism evidence="1 2">
    <name type="scientific">Arthrobacter parietis</name>
    <dbReference type="NCBI Taxonomy" id="271434"/>
    <lineage>
        <taxon>Bacteria</taxon>
        <taxon>Bacillati</taxon>
        <taxon>Actinomycetota</taxon>
        <taxon>Actinomycetes</taxon>
        <taxon>Micrococcales</taxon>
        <taxon>Micrococcaceae</taxon>
        <taxon>Arthrobacter</taxon>
    </lineage>
</organism>
<proteinExistence type="predicted"/>
<evidence type="ECO:0000313" key="2">
    <source>
        <dbReference type="Proteomes" id="UP001500974"/>
    </source>
</evidence>
<protein>
    <submittedName>
        <fullName evidence="1">Uncharacterized protein</fullName>
    </submittedName>
</protein>
<gene>
    <name evidence="1" type="ORF">GCM10009784_03900</name>
</gene>
<comment type="caution">
    <text evidence="1">The sequence shown here is derived from an EMBL/GenBank/DDBJ whole genome shotgun (WGS) entry which is preliminary data.</text>
</comment>